<evidence type="ECO:0000313" key="2">
    <source>
        <dbReference type="Proteomes" id="UP000005239"/>
    </source>
</evidence>
<accession>A0A2A6BPD6</accession>
<dbReference type="EnsemblMetazoa" id="PPA36800.1">
    <property type="protein sequence ID" value="PPA36800.1"/>
    <property type="gene ID" value="WBGene00275169"/>
</dbReference>
<keyword evidence="2" id="KW-1185">Reference proteome</keyword>
<organism evidence="1 2">
    <name type="scientific">Pristionchus pacificus</name>
    <name type="common">Parasitic nematode worm</name>
    <dbReference type="NCBI Taxonomy" id="54126"/>
    <lineage>
        <taxon>Eukaryota</taxon>
        <taxon>Metazoa</taxon>
        <taxon>Ecdysozoa</taxon>
        <taxon>Nematoda</taxon>
        <taxon>Chromadorea</taxon>
        <taxon>Rhabditida</taxon>
        <taxon>Rhabditina</taxon>
        <taxon>Diplogasteromorpha</taxon>
        <taxon>Diplogasteroidea</taxon>
        <taxon>Neodiplogasteridae</taxon>
        <taxon>Pristionchus</taxon>
    </lineage>
</organism>
<protein>
    <submittedName>
        <fullName evidence="1">Uncharacterized protein</fullName>
    </submittedName>
</protein>
<proteinExistence type="predicted"/>
<reference evidence="1" key="2">
    <citation type="submission" date="2022-06" db="UniProtKB">
        <authorList>
            <consortium name="EnsemblMetazoa"/>
        </authorList>
    </citation>
    <scope>IDENTIFICATION</scope>
    <source>
        <strain evidence="1">PS312</strain>
    </source>
</reference>
<name>A0A2A6BPD6_PRIPA</name>
<dbReference type="Proteomes" id="UP000005239">
    <property type="component" value="Unassembled WGS sequence"/>
</dbReference>
<reference evidence="2" key="1">
    <citation type="journal article" date="2008" name="Nat. Genet.">
        <title>The Pristionchus pacificus genome provides a unique perspective on nematode lifestyle and parasitism.</title>
        <authorList>
            <person name="Dieterich C."/>
            <person name="Clifton S.W."/>
            <person name="Schuster L.N."/>
            <person name="Chinwalla A."/>
            <person name="Delehaunty K."/>
            <person name="Dinkelacker I."/>
            <person name="Fulton L."/>
            <person name="Fulton R."/>
            <person name="Godfrey J."/>
            <person name="Minx P."/>
            <person name="Mitreva M."/>
            <person name="Roeseler W."/>
            <person name="Tian H."/>
            <person name="Witte H."/>
            <person name="Yang S.P."/>
            <person name="Wilson R.K."/>
            <person name="Sommer R.J."/>
        </authorList>
    </citation>
    <scope>NUCLEOTIDE SEQUENCE [LARGE SCALE GENOMIC DNA]</scope>
    <source>
        <strain evidence="2">PS312</strain>
    </source>
</reference>
<gene>
    <name evidence="1" type="primary">WBGene00275169</name>
</gene>
<accession>A0A8R1YTG4</accession>
<sequence>ISKRWETLAHEHLIDRKRLPTIDLRISAKGHWTAISIRFPEKYRNFFGVMEYQEFSPIANDHIEVLVQNEIIGNRIKLSKNGTRIVNRCSGFAKLEVAGLELHECQMEMAFIDDLMKDLKVGEIVLNDLRSFNNDAQAAVLDVLRAHTLQRLVIIPRNVNTIIPDILHFGACAEFFAEASLAVDEVDLTVKDTITEDWSLDDIRNYWEQIRTKLEGSEMSVGLILNRLDEESVNVRITSERNDAPENSEEQS</sequence>
<dbReference type="AlphaFoldDB" id="A0A2A6BPD6"/>
<evidence type="ECO:0000313" key="1">
    <source>
        <dbReference type="EnsemblMetazoa" id="PPA36800.1"/>
    </source>
</evidence>